<dbReference type="PANTHER" id="PTHR30616">
    <property type="entry name" value="UNCHARACTERIZED PROTEIN YFIH"/>
    <property type="match status" value="1"/>
</dbReference>
<comment type="catalytic activity">
    <reaction evidence="7">
        <text>adenosine + H2O + H(+) = inosine + NH4(+)</text>
        <dbReference type="Rhea" id="RHEA:24408"/>
        <dbReference type="ChEBI" id="CHEBI:15377"/>
        <dbReference type="ChEBI" id="CHEBI:15378"/>
        <dbReference type="ChEBI" id="CHEBI:16335"/>
        <dbReference type="ChEBI" id="CHEBI:17596"/>
        <dbReference type="ChEBI" id="CHEBI:28938"/>
        <dbReference type="EC" id="3.5.4.4"/>
    </reaction>
    <physiologicalReaction direction="left-to-right" evidence="7">
        <dbReference type="Rhea" id="RHEA:24409"/>
    </physiologicalReaction>
</comment>
<dbReference type="PANTHER" id="PTHR30616:SF2">
    <property type="entry name" value="PURINE NUCLEOSIDE PHOSPHORYLASE LACC1"/>
    <property type="match status" value="1"/>
</dbReference>
<evidence type="ECO:0000256" key="6">
    <source>
        <dbReference type="ARBA" id="ARBA00022833"/>
    </source>
</evidence>
<dbReference type="Gene3D" id="3.60.140.10">
    <property type="entry name" value="CNF1/YfiH-like putative cysteine hydrolases"/>
    <property type="match status" value="1"/>
</dbReference>
<comment type="catalytic activity">
    <reaction evidence="1">
        <text>inosine + phosphate = alpha-D-ribose 1-phosphate + hypoxanthine</text>
        <dbReference type="Rhea" id="RHEA:27646"/>
        <dbReference type="ChEBI" id="CHEBI:17368"/>
        <dbReference type="ChEBI" id="CHEBI:17596"/>
        <dbReference type="ChEBI" id="CHEBI:43474"/>
        <dbReference type="ChEBI" id="CHEBI:57720"/>
        <dbReference type="EC" id="2.4.2.1"/>
    </reaction>
    <physiologicalReaction direction="left-to-right" evidence="1">
        <dbReference type="Rhea" id="RHEA:27647"/>
    </physiologicalReaction>
</comment>
<dbReference type="EMBL" id="CP007389">
    <property type="protein sequence ID" value="APT74544.1"/>
    <property type="molecule type" value="Genomic_DNA"/>
</dbReference>
<sequence length="259" mass="30114">MQLGNYICKEINGFFLCKSSMLYQFKKLFHVVTTRKVRINGCSEELDFSLRNENSLKQFEYFLRFIGVEKKDVIFAEQVHGNRIECVKRRNLKDELNVIKGVDGLVTNEKGVFLITRFADCIPIIAYDSKRNVVGVAHSGWKGTLFEISKQLILKMNGEYGCFPEDIFVSLGPSIGPQSFEVKEDVLKMFYEKFGDGYIRRTNELTYINLWKIVEDQLSEVGVRNIEISMVDTVSFNDYFYSYRKEKKFKRFAVIVGLL</sequence>
<organism evidence="11 12">
    <name type="scientific">Thermosipho melanesiensis</name>
    <dbReference type="NCBI Taxonomy" id="46541"/>
    <lineage>
        <taxon>Bacteria</taxon>
        <taxon>Thermotogati</taxon>
        <taxon>Thermotogota</taxon>
        <taxon>Thermotogae</taxon>
        <taxon>Thermotogales</taxon>
        <taxon>Fervidobacteriaceae</taxon>
        <taxon>Thermosipho</taxon>
    </lineage>
</organism>
<keyword evidence="6" id="KW-0862">Zinc</keyword>
<evidence type="ECO:0000256" key="5">
    <source>
        <dbReference type="ARBA" id="ARBA00022801"/>
    </source>
</evidence>
<keyword evidence="4" id="KW-0479">Metal-binding</keyword>
<dbReference type="CDD" id="cd16833">
    <property type="entry name" value="YfiH"/>
    <property type="match status" value="1"/>
</dbReference>
<reference evidence="11 12" key="1">
    <citation type="submission" date="2014-02" db="EMBL/GenBank/DDBJ databases">
        <title>Diversity of Thermotogales isolates from hydrothermal vents.</title>
        <authorList>
            <person name="Haverkamp T.H.A."/>
            <person name="Lossouarn J."/>
            <person name="Geslin C."/>
            <person name="Nesbo C.L."/>
        </authorList>
    </citation>
    <scope>NUCLEOTIDE SEQUENCE [LARGE SCALE GENOMIC DNA]</scope>
    <source>
        <strain evidence="11 12">431</strain>
    </source>
</reference>
<dbReference type="InterPro" id="IPR011324">
    <property type="entry name" value="Cytotoxic_necrot_fac-like_cat"/>
</dbReference>
<evidence type="ECO:0000256" key="7">
    <source>
        <dbReference type="ARBA" id="ARBA00047989"/>
    </source>
</evidence>
<evidence type="ECO:0000313" key="11">
    <source>
        <dbReference type="EMBL" id="APT74544.1"/>
    </source>
</evidence>
<accession>A0ABN4UYS4</accession>
<proteinExistence type="inferred from homology"/>
<dbReference type="InterPro" id="IPR003730">
    <property type="entry name" value="Cu_polyphenol_OxRdtase"/>
</dbReference>
<dbReference type="Proteomes" id="UP000185490">
    <property type="component" value="Chromosome"/>
</dbReference>
<comment type="similarity">
    <text evidence="2 10">Belongs to the purine nucleoside phosphorylase YfiH/LACC1 family.</text>
</comment>
<dbReference type="Pfam" id="PF02578">
    <property type="entry name" value="Cu-oxidase_4"/>
    <property type="match status" value="1"/>
</dbReference>
<evidence type="ECO:0000256" key="2">
    <source>
        <dbReference type="ARBA" id="ARBA00007353"/>
    </source>
</evidence>
<keyword evidence="5" id="KW-0378">Hydrolase</keyword>
<keyword evidence="3" id="KW-0808">Transferase</keyword>
<dbReference type="NCBIfam" id="TIGR00726">
    <property type="entry name" value="peptidoglycan editing factor PgeF"/>
    <property type="match status" value="1"/>
</dbReference>
<keyword evidence="12" id="KW-1185">Reference proteome</keyword>
<evidence type="ECO:0000256" key="4">
    <source>
        <dbReference type="ARBA" id="ARBA00022723"/>
    </source>
</evidence>
<dbReference type="InterPro" id="IPR038371">
    <property type="entry name" value="Cu_polyphenol_OxRdtase_sf"/>
</dbReference>
<dbReference type="RefSeq" id="WP_012057846.1">
    <property type="nucleotide sequence ID" value="NZ_CP007389.1"/>
</dbReference>
<protein>
    <recommendedName>
        <fullName evidence="10">Purine nucleoside phosphorylase</fullName>
    </recommendedName>
</protein>
<evidence type="ECO:0000256" key="10">
    <source>
        <dbReference type="RuleBase" id="RU361274"/>
    </source>
</evidence>
<comment type="catalytic activity">
    <reaction evidence="9">
        <text>S-methyl-5'-thioadenosine + phosphate = 5-(methylsulfanyl)-alpha-D-ribose 1-phosphate + adenine</text>
        <dbReference type="Rhea" id="RHEA:11852"/>
        <dbReference type="ChEBI" id="CHEBI:16708"/>
        <dbReference type="ChEBI" id="CHEBI:17509"/>
        <dbReference type="ChEBI" id="CHEBI:43474"/>
        <dbReference type="ChEBI" id="CHEBI:58533"/>
        <dbReference type="EC" id="2.4.2.28"/>
    </reaction>
    <physiologicalReaction direction="left-to-right" evidence="9">
        <dbReference type="Rhea" id="RHEA:11853"/>
    </physiologicalReaction>
</comment>
<evidence type="ECO:0000256" key="3">
    <source>
        <dbReference type="ARBA" id="ARBA00022679"/>
    </source>
</evidence>
<comment type="catalytic activity">
    <reaction evidence="8">
        <text>adenosine + phosphate = alpha-D-ribose 1-phosphate + adenine</text>
        <dbReference type="Rhea" id="RHEA:27642"/>
        <dbReference type="ChEBI" id="CHEBI:16335"/>
        <dbReference type="ChEBI" id="CHEBI:16708"/>
        <dbReference type="ChEBI" id="CHEBI:43474"/>
        <dbReference type="ChEBI" id="CHEBI:57720"/>
        <dbReference type="EC" id="2.4.2.1"/>
    </reaction>
    <physiologicalReaction direction="left-to-right" evidence="8">
        <dbReference type="Rhea" id="RHEA:27643"/>
    </physiologicalReaction>
</comment>
<evidence type="ECO:0000256" key="9">
    <source>
        <dbReference type="ARBA" id="ARBA00049893"/>
    </source>
</evidence>
<name>A0ABN4UYS4_9BACT</name>
<evidence type="ECO:0000256" key="8">
    <source>
        <dbReference type="ARBA" id="ARBA00048968"/>
    </source>
</evidence>
<dbReference type="SUPFAM" id="SSF64438">
    <property type="entry name" value="CNF1/YfiH-like putative cysteine hydrolases"/>
    <property type="match status" value="1"/>
</dbReference>
<gene>
    <name evidence="11" type="ORF">BW47_08695</name>
</gene>
<evidence type="ECO:0000256" key="1">
    <source>
        <dbReference type="ARBA" id="ARBA00000553"/>
    </source>
</evidence>
<evidence type="ECO:0000313" key="12">
    <source>
        <dbReference type="Proteomes" id="UP000185490"/>
    </source>
</evidence>